<dbReference type="Proteomes" id="UP000198510">
    <property type="component" value="Unassembled WGS sequence"/>
</dbReference>
<proteinExistence type="predicted"/>
<reference evidence="1 2" key="1">
    <citation type="submission" date="2016-10" db="EMBL/GenBank/DDBJ databases">
        <authorList>
            <person name="de Groot N.N."/>
        </authorList>
    </citation>
    <scope>NUCLEOTIDE SEQUENCE [LARGE SCALE GENOMIC DNA]</scope>
    <source>
        <strain evidence="1 2">DSM 25186</strain>
    </source>
</reference>
<gene>
    <name evidence="1" type="ORF">SAMN05421823_11554</name>
</gene>
<evidence type="ECO:0000313" key="1">
    <source>
        <dbReference type="EMBL" id="SDM53638.1"/>
    </source>
</evidence>
<evidence type="ECO:0000313" key="2">
    <source>
        <dbReference type="Proteomes" id="UP000198510"/>
    </source>
</evidence>
<protein>
    <submittedName>
        <fullName evidence="1">Uncharacterized protein</fullName>
    </submittedName>
</protein>
<dbReference type="EMBL" id="FNFO01000015">
    <property type="protein sequence ID" value="SDM53638.1"/>
    <property type="molecule type" value="Genomic_DNA"/>
</dbReference>
<keyword evidence="2" id="KW-1185">Reference proteome</keyword>
<name>A0A1G9U180_9BACT</name>
<dbReference type="AlphaFoldDB" id="A0A1G9U180"/>
<sequence length="98" mass="11022">MKEGGDSLYPVGSFSWETEHEGDLPILRFREYIGAADENYDIVLIDTPSQPRRSVTDLYMKKHLMTISHSEVKSVFAARRAANVHSDEKQNRVAGAIA</sequence>
<accession>A0A1G9U180</accession>
<organism evidence="1 2">
    <name type="scientific">Catalinimonas alkaloidigena</name>
    <dbReference type="NCBI Taxonomy" id="1075417"/>
    <lineage>
        <taxon>Bacteria</taxon>
        <taxon>Pseudomonadati</taxon>
        <taxon>Bacteroidota</taxon>
        <taxon>Cytophagia</taxon>
        <taxon>Cytophagales</taxon>
        <taxon>Catalimonadaceae</taxon>
        <taxon>Catalinimonas</taxon>
    </lineage>
</organism>